<dbReference type="Proteomes" id="UP001165064">
    <property type="component" value="Unassembled WGS sequence"/>
</dbReference>
<sequence>MGFGLTVGGKVQIEENVLVHIRYIDLNSVVKFVVGFDNDDDAFVDLGFEGLDAVFVVDVGADLNGDVDVDVGDGEGDGEDGYDKDFDLKVSAEEGGQEPANSPNQLNAIFKT</sequence>
<protein>
    <submittedName>
        <fullName evidence="1">Unnamed protein product</fullName>
    </submittedName>
</protein>
<proteinExistence type="predicted"/>
<reference evidence="1" key="1">
    <citation type="submission" date="2023-04" db="EMBL/GenBank/DDBJ databases">
        <title>Ambrosiozyma monospora NBRC 10751.</title>
        <authorList>
            <person name="Ichikawa N."/>
            <person name="Sato H."/>
            <person name="Tonouchi N."/>
        </authorList>
    </citation>
    <scope>NUCLEOTIDE SEQUENCE</scope>
    <source>
        <strain evidence="1">NBRC 10751</strain>
    </source>
</reference>
<accession>A0ACB5TTG2</accession>
<evidence type="ECO:0000313" key="1">
    <source>
        <dbReference type="EMBL" id="GME94350.1"/>
    </source>
</evidence>
<keyword evidence="2" id="KW-1185">Reference proteome</keyword>
<evidence type="ECO:0000313" key="2">
    <source>
        <dbReference type="Proteomes" id="UP001165064"/>
    </source>
</evidence>
<name>A0ACB5TTG2_AMBMO</name>
<dbReference type="EMBL" id="BSXS01009013">
    <property type="protein sequence ID" value="GME94350.1"/>
    <property type="molecule type" value="Genomic_DNA"/>
</dbReference>
<organism evidence="1 2">
    <name type="scientific">Ambrosiozyma monospora</name>
    <name type="common">Yeast</name>
    <name type="synonym">Endomycopsis monosporus</name>
    <dbReference type="NCBI Taxonomy" id="43982"/>
    <lineage>
        <taxon>Eukaryota</taxon>
        <taxon>Fungi</taxon>
        <taxon>Dikarya</taxon>
        <taxon>Ascomycota</taxon>
        <taxon>Saccharomycotina</taxon>
        <taxon>Pichiomycetes</taxon>
        <taxon>Pichiales</taxon>
        <taxon>Pichiaceae</taxon>
        <taxon>Ambrosiozyma</taxon>
    </lineage>
</organism>
<gene>
    <name evidence="1" type="ORF">Amon02_000955100</name>
</gene>
<comment type="caution">
    <text evidence="1">The sequence shown here is derived from an EMBL/GenBank/DDBJ whole genome shotgun (WGS) entry which is preliminary data.</text>
</comment>